<feature type="compositionally biased region" description="Polar residues" evidence="4">
    <location>
        <begin position="806"/>
        <end position="815"/>
    </location>
</feature>
<dbReference type="GO" id="GO:0005737">
    <property type="term" value="C:cytoplasm"/>
    <property type="evidence" value="ECO:0007669"/>
    <property type="project" value="TreeGrafter"/>
</dbReference>
<accession>A0A1E7F2B7</accession>
<keyword evidence="1" id="KW-0677">Repeat</keyword>
<dbReference type="Gene3D" id="1.25.40.20">
    <property type="entry name" value="Ankyrin repeat-containing domain"/>
    <property type="match status" value="3"/>
</dbReference>
<keyword evidence="7" id="KW-1185">Reference proteome</keyword>
<dbReference type="KEGG" id="fcy:FRACYDRAFT_244529"/>
<dbReference type="SUPFAM" id="SSF48403">
    <property type="entry name" value="Ankyrin repeat"/>
    <property type="match status" value="2"/>
</dbReference>
<evidence type="ECO:0000259" key="5">
    <source>
        <dbReference type="PROSITE" id="PS50011"/>
    </source>
</evidence>
<feature type="domain" description="Protein kinase" evidence="5">
    <location>
        <begin position="1093"/>
        <end position="1478"/>
    </location>
</feature>
<organism evidence="6 7">
    <name type="scientific">Fragilariopsis cylindrus CCMP1102</name>
    <dbReference type="NCBI Taxonomy" id="635003"/>
    <lineage>
        <taxon>Eukaryota</taxon>
        <taxon>Sar</taxon>
        <taxon>Stramenopiles</taxon>
        <taxon>Ochrophyta</taxon>
        <taxon>Bacillariophyta</taxon>
        <taxon>Bacillariophyceae</taxon>
        <taxon>Bacillariophycidae</taxon>
        <taxon>Bacillariales</taxon>
        <taxon>Bacillariaceae</taxon>
        <taxon>Fragilariopsis</taxon>
    </lineage>
</organism>
<dbReference type="InterPro" id="IPR011009">
    <property type="entry name" value="Kinase-like_dom_sf"/>
</dbReference>
<dbReference type="Gene3D" id="1.10.510.10">
    <property type="entry name" value="Transferase(Phosphotransferase) domain 1"/>
    <property type="match status" value="1"/>
</dbReference>
<dbReference type="GO" id="GO:0004672">
    <property type="term" value="F:protein kinase activity"/>
    <property type="evidence" value="ECO:0007669"/>
    <property type="project" value="InterPro"/>
</dbReference>
<dbReference type="PANTHER" id="PTHR24153:SF8">
    <property type="entry name" value="FORKED, ISOFORM F"/>
    <property type="match status" value="1"/>
</dbReference>
<evidence type="ECO:0000256" key="4">
    <source>
        <dbReference type="SAM" id="MobiDB-lite"/>
    </source>
</evidence>
<evidence type="ECO:0000256" key="1">
    <source>
        <dbReference type="ARBA" id="ARBA00022737"/>
    </source>
</evidence>
<dbReference type="InParanoid" id="A0A1E7F2B7"/>
<dbReference type="InterPro" id="IPR002110">
    <property type="entry name" value="Ankyrin_rpt"/>
</dbReference>
<keyword evidence="3" id="KW-0175">Coiled coil</keyword>
<evidence type="ECO:0000256" key="2">
    <source>
        <dbReference type="ARBA" id="ARBA00023043"/>
    </source>
</evidence>
<dbReference type="InterPro" id="IPR036770">
    <property type="entry name" value="Ankyrin_rpt-contain_sf"/>
</dbReference>
<feature type="region of interest" description="Disordered" evidence="4">
    <location>
        <begin position="783"/>
        <end position="816"/>
    </location>
</feature>
<dbReference type="Proteomes" id="UP000095751">
    <property type="component" value="Unassembled WGS sequence"/>
</dbReference>
<dbReference type="InterPro" id="IPR052420">
    <property type="entry name" value="Espin/Espin-like"/>
</dbReference>
<dbReference type="EMBL" id="KV784365">
    <property type="protein sequence ID" value="OEU12267.1"/>
    <property type="molecule type" value="Genomic_DNA"/>
</dbReference>
<dbReference type="InterPro" id="IPR001245">
    <property type="entry name" value="Ser-Thr/Tyr_kinase_cat_dom"/>
</dbReference>
<dbReference type="GO" id="GO:0051015">
    <property type="term" value="F:actin filament binding"/>
    <property type="evidence" value="ECO:0007669"/>
    <property type="project" value="TreeGrafter"/>
</dbReference>
<dbReference type="GO" id="GO:0051017">
    <property type="term" value="P:actin filament bundle assembly"/>
    <property type="evidence" value="ECO:0007669"/>
    <property type="project" value="TreeGrafter"/>
</dbReference>
<dbReference type="PANTHER" id="PTHR24153">
    <property type="entry name" value="ESPIN"/>
    <property type="match status" value="1"/>
</dbReference>
<dbReference type="OrthoDB" id="41200at2759"/>
<dbReference type="SUPFAM" id="SSF56112">
    <property type="entry name" value="Protein kinase-like (PK-like)"/>
    <property type="match status" value="1"/>
</dbReference>
<gene>
    <name evidence="6" type="ORF">FRACYDRAFT_244529</name>
</gene>
<feature type="coiled-coil region" evidence="3">
    <location>
        <begin position="1854"/>
        <end position="1881"/>
    </location>
</feature>
<evidence type="ECO:0000256" key="3">
    <source>
        <dbReference type="SAM" id="Coils"/>
    </source>
</evidence>
<protein>
    <recommendedName>
        <fullName evidence="5">Protein kinase domain-containing protein</fullName>
    </recommendedName>
</protein>
<name>A0A1E7F2B7_9STRA</name>
<sequence>MGRYSGTLHKLIESACNSDSTKKWDQVLFYLEGHTISNAKIAEPPVFESPLAPSMIPSVELECELFDQQCSKNGKKEDTPLKIAITAAPANVIAALCHLGPEASRMVDSRERLPIHVACRRSSEDPQTEKVLMVLAKCNPESMLHRDDCGRTPLHCLFLFHAKSRSSSIIRFFCQEMPFDLFTIIRQPHMASNEKNPLPEIPHPNEKEEIPQSAAIVHDSCHGAIPLHYAVMQGASKEVLRALIDDYPGSTAVGDRRGRTALAWYLGAGSLMERKKTNVCGQVNDSNVTPWWHTRLSIQLIQLLVSSKAARMVDRDTNRTPLHWACHFFARSTTSASDTVVHSQVGPNISNKIFQIILDHNIEAVTFQDINGETPLHVMFSAVAEIQDVERQRVTNVNCRPKDMNLTLGGPAAFNPPKQLVGLLLKCPDIDGQDIGHSYNEKGQPLVSAASLENNSGHLPLHTALRVATSSECIELLIHSHPTGLVHTSEVQMQTPLIYAFSSGFSSPLQPLSNLKLLLAAYPTSRHGTCIDGRLAIKMEDALGKYPIHYACQNQASFESLKLFVEKFNRCATYQNADGDLPIHSMLSRENLFSVSKSGRIVRGASLAKPLGLLTEKEKEWQEEVTQVQKLKMRILLEPLTLPEHLKIASFSHGMTPLHVAVAFQVVPYDRIFRLLETYPEANRMRTTEKGHEYSCIQLHDRLEEEANDPEHWQAVKELLYSFNPLIDSYRRNEELLDACVRLVRKEITGQGSFHLKQLKEFNLKSPESIDLNETLSAINAPIIENKGRSQNRRPKKTLRQKYQRSENGTTKVPISSSSSFASMLAKKLGGNEKQEGRKSIYDADLDDRYIASPQHSIDEEVEAVNELDDISASSDEEEYYSEDDSITDGGIFSENLGTESVSQTLSQTLSYVQAGSFVGDKSLLRRAIADRAIEDHKSVDESKTDAHILEEKKEDMSSTSSCTEKLFELSHVGTRLWCFFVAYNSHKFPEDNYLQQVESILQDLEFDIVEQLIDLAVPECAVEYMKPDVPHVGLTMRDIASPKVKELFESYHFFLGRFEFSSEIDGVLLHRSCDDNTVFIRAAEHVVRTTEYQPPKTFDPGLAEEKIWNTGEMVHDEEGYLASKFKDKKRQVYFKFTRSQTVYDNEVRSRVQLGMKEGDISTNNILPILDHFNASRNRRYRLDVNDERFKIIHCYGGESICLSDYPYALVYPHSDEGDLYEYFYHQGVHQNIEIADISLQVARALKQMHDKNVVHRNLSMRCITMLPFDKEVRNTQRTWAVSNFSGACCNFETEYMGAIFPDGSTQFETGLLPPEMFTKVSSSEEEIYRTYWKKVEELFNVEVDRRVKEPYVDITTGCSYVIRCHYLVDEPEKIKVGELPELPYKLIQTRESTDLWCLGLLLFTLCSEGRPLFPVNVKSGHLLDHHGIVNWDMDAARANIYEYVGDPVAQDLLFLLLLPFEDRNNLTMGSVIPHPYFSSNDKSQLLNKIIAKHNNESVAHMRNRTKVVNAKYEDDWLAARTVQVNCWNFDMLRTFNFSSSEIVRKLIGNSTNSVPSSFVLLPYKLSAKNKKSKLSPTTKKDVERAENMGVLLISLAKTLSFASKVEDVIEKSRPGMKWDAMTLLEAVTFPSDQYDDLKKEFTVIAADRIEAFRVDPICAVTKLVERRYFEIRTLFKDARKAFLYLVDEHMGVPLVGTNYSPYPLEISESNMDNVLSRILPFMHSCSMVVRGKSGGISGIVRLIFEAAFPHVPPSWSQAGSGLTHLLDEYLIRREIMILHRTLSGLNSSRARRNLGDDLSAIKSICVKVDVRGDFANLHRVQCGDSSLWTNLDGIKLIREACDNYDFKQAMKIQTTLETKLKSQEQLIKELQEKIELMTWHKEMNLNVPQTHSTKNQLSTRNDSLMIDLSSTSTTQDEKSARKTIKETISYIPSTTTEGSPLKTDDVDDITTFRDQISVD</sequence>
<dbReference type="InterPro" id="IPR000719">
    <property type="entry name" value="Prot_kinase_dom"/>
</dbReference>
<feature type="compositionally biased region" description="Basic residues" evidence="4">
    <location>
        <begin position="790"/>
        <end position="803"/>
    </location>
</feature>
<dbReference type="Pfam" id="PF07714">
    <property type="entry name" value="PK_Tyr_Ser-Thr"/>
    <property type="match status" value="1"/>
</dbReference>
<evidence type="ECO:0000313" key="6">
    <source>
        <dbReference type="EMBL" id="OEU12267.1"/>
    </source>
</evidence>
<proteinExistence type="predicted"/>
<reference evidence="6 7" key="1">
    <citation type="submission" date="2016-09" db="EMBL/GenBank/DDBJ databases">
        <title>Extensive genetic diversity and differential bi-allelic expression allows diatom success in the polar Southern Ocean.</title>
        <authorList>
            <consortium name="DOE Joint Genome Institute"/>
            <person name="Mock T."/>
            <person name="Otillar R.P."/>
            <person name="Strauss J."/>
            <person name="Dupont C."/>
            <person name="Frickenhaus S."/>
            <person name="Maumus F."/>
            <person name="Mcmullan M."/>
            <person name="Sanges R."/>
            <person name="Schmutz J."/>
            <person name="Toseland A."/>
            <person name="Valas R."/>
            <person name="Veluchamy A."/>
            <person name="Ward B.J."/>
            <person name="Allen A."/>
            <person name="Barry K."/>
            <person name="Falciatore A."/>
            <person name="Ferrante M."/>
            <person name="Fortunato A.E."/>
            <person name="Gloeckner G."/>
            <person name="Gruber A."/>
            <person name="Hipkin R."/>
            <person name="Janech M."/>
            <person name="Kroth P."/>
            <person name="Leese F."/>
            <person name="Lindquist E."/>
            <person name="Lyon B.R."/>
            <person name="Martin J."/>
            <person name="Mayer C."/>
            <person name="Parker M."/>
            <person name="Quesneville H."/>
            <person name="Raymond J."/>
            <person name="Uhlig C."/>
            <person name="Valentin K.U."/>
            <person name="Worden A.Z."/>
            <person name="Armbrust E.V."/>
            <person name="Bowler C."/>
            <person name="Green B."/>
            <person name="Moulton V."/>
            <person name="Van Oosterhout C."/>
            <person name="Grigoriev I."/>
        </authorList>
    </citation>
    <scope>NUCLEOTIDE SEQUENCE [LARGE SCALE GENOMIC DNA]</scope>
    <source>
        <strain evidence="6 7">CCMP1102</strain>
    </source>
</reference>
<dbReference type="GO" id="GO:0005524">
    <property type="term" value="F:ATP binding"/>
    <property type="evidence" value="ECO:0007669"/>
    <property type="project" value="InterPro"/>
</dbReference>
<dbReference type="PROSITE" id="PS50011">
    <property type="entry name" value="PROTEIN_KINASE_DOM"/>
    <property type="match status" value="1"/>
</dbReference>
<evidence type="ECO:0000313" key="7">
    <source>
        <dbReference type="Proteomes" id="UP000095751"/>
    </source>
</evidence>
<dbReference type="SMART" id="SM00248">
    <property type="entry name" value="ANK"/>
    <property type="match status" value="8"/>
</dbReference>
<keyword evidence="2" id="KW-0040">ANK repeat</keyword>